<dbReference type="AlphaFoldDB" id="A0A1E7EPF0"/>
<keyword evidence="4" id="KW-1185">Reference proteome</keyword>
<feature type="region of interest" description="Disordered" evidence="2">
    <location>
        <begin position="577"/>
        <end position="597"/>
    </location>
</feature>
<feature type="compositionally biased region" description="Basic residues" evidence="2">
    <location>
        <begin position="193"/>
        <end position="202"/>
    </location>
</feature>
<sequence length="718" mass="81099">MDTSSSTSTSTTAFIDGYNPTSPTRRRRTRTNWNKQLTTDQSLASVSSSSSSSSSSVWEYSTTSIAAAVVELSLSSSSSLRTRTKSYYATIYHNIINADNENNENNDETIYFLTFGGPPTWGRETDDVGNEAAYPYLLSSSSSSSSYVRNVVQSQYENGGSGPTFASLCTQSIIEEQDDDDGNGNDSNNNKKNYNKYKKTKTASRSSTLIGNRHDNDANDDLSSSNNSDIVFDVITLEYYEYETTVSTTTKVADTNDANANVFSSSMQLLAKRLRLRYPFATIIYIKLWTPLDLIYYDPISNRTISFTEWRMSYQQNQQQNQNQKQTLIEAMKEHTWTFRRDLLSTNDNYEQQQKRQQQENSDLKTTMDTVDGIIYEMFRPTDINDSLEIIQDWFYEEEEENEEEETIDSNGDSDDNNKSLRYTLSREGHAIIAKDLRGILNDPTAIRKRKNNYYSSSSSSSSPTLSTALTSPPPSSSKQQQQQLLGSWGSGDSCQIWYDTGKNSLPDHHFEYSKGLKLIEFHPNRYALEVQDGGGGDATLRVYNPFDEDRMVYISYMTTSATAAANKVYPKTKVRIQQQQQQQQQQEKQKPVLEGSTSKMRLASSSLLSSSSNTIILDPSHDDNNDNKHRMRTTAIGFVSANSTGILDFTPLEEYTVYNFRLVGVSFLVVQEKKKKVMTHNNNVPSEFAISPRRLSVKSAITVDEIDDDDETTKTNK</sequence>
<feature type="compositionally biased region" description="Low complexity" evidence="2">
    <location>
        <begin position="45"/>
        <end position="56"/>
    </location>
</feature>
<feature type="coiled-coil region" evidence="1">
    <location>
        <begin position="314"/>
        <end position="367"/>
    </location>
</feature>
<evidence type="ECO:0000256" key="2">
    <source>
        <dbReference type="SAM" id="MobiDB-lite"/>
    </source>
</evidence>
<dbReference type="InParanoid" id="A0A1E7EPF0"/>
<reference evidence="3 4" key="1">
    <citation type="submission" date="2016-09" db="EMBL/GenBank/DDBJ databases">
        <title>Extensive genetic diversity and differential bi-allelic expression allows diatom success in the polar Southern Ocean.</title>
        <authorList>
            <consortium name="DOE Joint Genome Institute"/>
            <person name="Mock T."/>
            <person name="Otillar R.P."/>
            <person name="Strauss J."/>
            <person name="Dupont C."/>
            <person name="Frickenhaus S."/>
            <person name="Maumus F."/>
            <person name="Mcmullan M."/>
            <person name="Sanges R."/>
            <person name="Schmutz J."/>
            <person name="Toseland A."/>
            <person name="Valas R."/>
            <person name="Veluchamy A."/>
            <person name="Ward B.J."/>
            <person name="Allen A."/>
            <person name="Barry K."/>
            <person name="Falciatore A."/>
            <person name="Ferrante M."/>
            <person name="Fortunato A.E."/>
            <person name="Gloeckner G."/>
            <person name="Gruber A."/>
            <person name="Hipkin R."/>
            <person name="Janech M."/>
            <person name="Kroth P."/>
            <person name="Leese F."/>
            <person name="Lindquist E."/>
            <person name="Lyon B.R."/>
            <person name="Martin J."/>
            <person name="Mayer C."/>
            <person name="Parker M."/>
            <person name="Quesneville H."/>
            <person name="Raymond J."/>
            <person name="Uhlig C."/>
            <person name="Valentin K.U."/>
            <person name="Worden A.Z."/>
            <person name="Armbrust E.V."/>
            <person name="Bowler C."/>
            <person name="Green B."/>
            <person name="Moulton V."/>
            <person name="Van Oosterhout C."/>
            <person name="Grigoriev I."/>
        </authorList>
    </citation>
    <scope>NUCLEOTIDE SEQUENCE [LARGE SCALE GENOMIC DNA]</scope>
    <source>
        <strain evidence="3 4">CCMP1102</strain>
    </source>
</reference>
<dbReference type="OrthoDB" id="47451at2759"/>
<organism evidence="3 4">
    <name type="scientific">Fragilariopsis cylindrus CCMP1102</name>
    <dbReference type="NCBI Taxonomy" id="635003"/>
    <lineage>
        <taxon>Eukaryota</taxon>
        <taxon>Sar</taxon>
        <taxon>Stramenopiles</taxon>
        <taxon>Ochrophyta</taxon>
        <taxon>Bacillariophyta</taxon>
        <taxon>Bacillariophyceae</taxon>
        <taxon>Bacillariophycidae</taxon>
        <taxon>Bacillariales</taxon>
        <taxon>Bacillariaceae</taxon>
        <taxon>Fragilariopsis</taxon>
    </lineage>
</organism>
<feature type="region of interest" description="Disordered" evidence="2">
    <location>
        <begin position="398"/>
        <end position="420"/>
    </location>
</feature>
<feature type="region of interest" description="Disordered" evidence="2">
    <location>
        <begin position="452"/>
        <end position="488"/>
    </location>
</feature>
<feature type="compositionally biased region" description="Low complexity" evidence="2">
    <location>
        <begin position="578"/>
        <end position="587"/>
    </location>
</feature>
<accession>A0A1E7EPF0</accession>
<feature type="compositionally biased region" description="Acidic residues" evidence="2">
    <location>
        <begin position="398"/>
        <end position="415"/>
    </location>
</feature>
<feature type="compositionally biased region" description="Polar residues" evidence="2">
    <location>
        <begin position="32"/>
        <end position="44"/>
    </location>
</feature>
<proteinExistence type="predicted"/>
<dbReference type="KEGG" id="fcy:FRACYDRAFT_250464"/>
<keyword evidence="1" id="KW-0175">Coiled coil</keyword>
<gene>
    <name evidence="3" type="ORF">FRACYDRAFT_250464</name>
</gene>
<feature type="compositionally biased region" description="Low complexity" evidence="2">
    <location>
        <begin position="1"/>
        <end position="12"/>
    </location>
</feature>
<dbReference type="Proteomes" id="UP000095751">
    <property type="component" value="Unassembled WGS sequence"/>
</dbReference>
<feature type="region of interest" description="Disordered" evidence="2">
    <location>
        <begin position="176"/>
        <end position="223"/>
    </location>
</feature>
<dbReference type="EMBL" id="KV784383">
    <property type="protein sequence ID" value="OEU07840.1"/>
    <property type="molecule type" value="Genomic_DNA"/>
</dbReference>
<evidence type="ECO:0000313" key="4">
    <source>
        <dbReference type="Proteomes" id="UP000095751"/>
    </source>
</evidence>
<protein>
    <submittedName>
        <fullName evidence="3">Uncharacterized protein</fullName>
    </submittedName>
</protein>
<evidence type="ECO:0000313" key="3">
    <source>
        <dbReference type="EMBL" id="OEU07840.1"/>
    </source>
</evidence>
<feature type="compositionally biased region" description="Low complexity" evidence="2">
    <location>
        <begin position="456"/>
        <end position="488"/>
    </location>
</feature>
<feature type="region of interest" description="Disordered" evidence="2">
    <location>
        <begin position="1"/>
        <end position="56"/>
    </location>
</feature>
<evidence type="ECO:0000256" key="1">
    <source>
        <dbReference type="SAM" id="Coils"/>
    </source>
</evidence>
<name>A0A1E7EPF0_9STRA</name>